<evidence type="ECO:0000256" key="1">
    <source>
        <dbReference type="SAM" id="Coils"/>
    </source>
</evidence>
<evidence type="ECO:0000313" key="2">
    <source>
        <dbReference type="EMBL" id="KAF0412142.1"/>
    </source>
</evidence>
<dbReference type="EMBL" id="WTPW01001821">
    <property type="protein sequence ID" value="KAF0412142.1"/>
    <property type="molecule type" value="Genomic_DNA"/>
</dbReference>
<keyword evidence="3" id="KW-1185">Reference proteome</keyword>
<protein>
    <submittedName>
        <fullName evidence="2">Uncharacterized protein</fullName>
    </submittedName>
</protein>
<evidence type="ECO:0000313" key="3">
    <source>
        <dbReference type="Proteomes" id="UP000439903"/>
    </source>
</evidence>
<gene>
    <name evidence="2" type="ORF">F8M41_007991</name>
</gene>
<proteinExistence type="predicted"/>
<organism evidence="2 3">
    <name type="scientific">Gigaspora margarita</name>
    <dbReference type="NCBI Taxonomy" id="4874"/>
    <lineage>
        <taxon>Eukaryota</taxon>
        <taxon>Fungi</taxon>
        <taxon>Fungi incertae sedis</taxon>
        <taxon>Mucoromycota</taxon>
        <taxon>Glomeromycotina</taxon>
        <taxon>Glomeromycetes</taxon>
        <taxon>Diversisporales</taxon>
        <taxon>Gigasporaceae</taxon>
        <taxon>Gigaspora</taxon>
    </lineage>
</organism>
<reference evidence="2 3" key="1">
    <citation type="journal article" date="2019" name="Environ. Microbiol.">
        <title>At the nexus of three kingdoms: the genome of the mycorrhizal fungus Gigaspora margarita provides insights into plant, endobacterial and fungal interactions.</title>
        <authorList>
            <person name="Venice F."/>
            <person name="Ghignone S."/>
            <person name="Salvioli di Fossalunga A."/>
            <person name="Amselem J."/>
            <person name="Novero M."/>
            <person name="Xianan X."/>
            <person name="Sedzielewska Toro K."/>
            <person name="Morin E."/>
            <person name="Lipzen A."/>
            <person name="Grigoriev I.V."/>
            <person name="Henrissat B."/>
            <person name="Martin F.M."/>
            <person name="Bonfante P."/>
        </authorList>
    </citation>
    <scope>NUCLEOTIDE SEQUENCE [LARGE SCALE GENOMIC DNA]</scope>
    <source>
        <strain evidence="2 3">BEG34</strain>
    </source>
</reference>
<feature type="coiled-coil region" evidence="1">
    <location>
        <begin position="45"/>
        <end position="89"/>
    </location>
</feature>
<accession>A0A8H3X4Y7</accession>
<dbReference type="Proteomes" id="UP000439903">
    <property type="component" value="Unassembled WGS sequence"/>
</dbReference>
<sequence length="122" mass="14651">MQVHPIVYYSVHISELHKFISDINSSDWKESTKPIITKTTKLIKEEKQESEADKINKIYEKQESEADKIQKMLENIMKIKDENQELENNKIQKIYENQENFQKILEKIMKKLEIQSLEEHDD</sequence>
<comment type="caution">
    <text evidence="2">The sequence shown here is derived from an EMBL/GenBank/DDBJ whole genome shotgun (WGS) entry which is preliminary data.</text>
</comment>
<keyword evidence="1" id="KW-0175">Coiled coil</keyword>
<name>A0A8H3X4Y7_GIGMA</name>
<dbReference type="AlphaFoldDB" id="A0A8H3X4Y7"/>